<evidence type="ECO:0000256" key="4">
    <source>
        <dbReference type="ARBA" id="ARBA00022705"/>
    </source>
</evidence>
<keyword evidence="5" id="KW-0239">DNA-directed DNA polymerase</keyword>
<keyword evidence="3" id="KW-0548">Nucleotidyltransferase</keyword>
<dbReference type="SUPFAM" id="SSF48019">
    <property type="entry name" value="post-AAA+ oligomerization domain-like"/>
    <property type="match status" value="1"/>
</dbReference>
<evidence type="ECO:0000259" key="8">
    <source>
        <dbReference type="Pfam" id="PF21694"/>
    </source>
</evidence>
<dbReference type="Proteomes" id="UP000315589">
    <property type="component" value="Unassembled WGS sequence"/>
</dbReference>
<accession>A0A554LGX4</accession>
<dbReference type="EMBL" id="VMGI01000092">
    <property type="protein sequence ID" value="TSC92065.1"/>
    <property type="molecule type" value="Genomic_DNA"/>
</dbReference>
<evidence type="ECO:0000313" key="10">
    <source>
        <dbReference type="Proteomes" id="UP000315589"/>
    </source>
</evidence>
<keyword evidence="2" id="KW-0808">Transferase</keyword>
<dbReference type="GO" id="GO:0003887">
    <property type="term" value="F:DNA-directed DNA polymerase activity"/>
    <property type="evidence" value="ECO:0007669"/>
    <property type="project" value="UniProtKB-KW"/>
</dbReference>
<dbReference type="GO" id="GO:0006261">
    <property type="term" value="P:DNA-templated DNA replication"/>
    <property type="evidence" value="ECO:0007669"/>
    <property type="project" value="TreeGrafter"/>
</dbReference>
<dbReference type="Pfam" id="PF21694">
    <property type="entry name" value="DNA_pol3_delta_C"/>
    <property type="match status" value="1"/>
</dbReference>
<feature type="domain" description="DNA polymerase III delta subunit-like C-terminal" evidence="8">
    <location>
        <begin position="130"/>
        <end position="243"/>
    </location>
</feature>
<name>A0A554LGX4_9BACT</name>
<reference evidence="9 10" key="1">
    <citation type="submission" date="2017-07" db="EMBL/GenBank/DDBJ databases">
        <title>Mechanisms for carbon and nitrogen cycling indicate functional differentiation within the Candidate Phyla Radiation.</title>
        <authorList>
            <person name="Danczak R.E."/>
            <person name="Johnston M.D."/>
            <person name="Kenah C."/>
            <person name="Slattery M."/>
            <person name="Wrighton K.C."/>
            <person name="Wilkins M.J."/>
        </authorList>
    </citation>
    <scope>NUCLEOTIDE SEQUENCE [LARGE SCALE GENOMIC DNA]</scope>
    <source>
        <strain evidence="9">Licking1014_85</strain>
    </source>
</reference>
<evidence type="ECO:0000256" key="6">
    <source>
        <dbReference type="ARBA" id="ARBA00034754"/>
    </source>
</evidence>
<dbReference type="PANTHER" id="PTHR34388:SF1">
    <property type="entry name" value="DNA POLYMERASE III SUBUNIT DELTA"/>
    <property type="match status" value="1"/>
</dbReference>
<evidence type="ECO:0000256" key="3">
    <source>
        <dbReference type="ARBA" id="ARBA00022695"/>
    </source>
</evidence>
<keyword evidence="4" id="KW-0235">DNA replication</keyword>
<dbReference type="InterPro" id="IPR008921">
    <property type="entry name" value="DNA_pol3_clamp-load_cplx_C"/>
</dbReference>
<evidence type="ECO:0000256" key="5">
    <source>
        <dbReference type="ARBA" id="ARBA00022932"/>
    </source>
</evidence>
<evidence type="ECO:0000256" key="7">
    <source>
        <dbReference type="ARBA" id="ARBA00049244"/>
    </source>
</evidence>
<comment type="catalytic activity">
    <reaction evidence="7">
        <text>DNA(n) + a 2'-deoxyribonucleoside 5'-triphosphate = DNA(n+1) + diphosphate</text>
        <dbReference type="Rhea" id="RHEA:22508"/>
        <dbReference type="Rhea" id="RHEA-COMP:17339"/>
        <dbReference type="Rhea" id="RHEA-COMP:17340"/>
        <dbReference type="ChEBI" id="CHEBI:33019"/>
        <dbReference type="ChEBI" id="CHEBI:61560"/>
        <dbReference type="ChEBI" id="CHEBI:173112"/>
        <dbReference type="EC" id="2.7.7.7"/>
    </reaction>
</comment>
<proteinExistence type="inferred from homology"/>
<sequence>MNNLFLIYGSDINKSLKYLAELKAKFSEKNSDLNIVNLAPPLVADELAKHATSIGLFCDKRLAIAKNIINETTADILNTYIPILEKTPETNFVVFFENANIKNSNSKFVNFLKKNSCVKHFEKNEIDTSKKIFELPELIYNKNPQAFFLLDDLLKKGNDPNLILGIIANTTRQLAQIVNCPENNPWEISLNTKVPYFITKKLINLKHKISFESILQIFQKLCCYDFSIKSGKIEPRLAITMLVGEMITNIE</sequence>
<comment type="similarity">
    <text evidence="6">Belongs to the DNA polymerase HolA subunit family.</text>
</comment>
<organism evidence="9 10">
    <name type="scientific">Candidatus Berkelbacteria bacterium Licking1014_85</name>
    <dbReference type="NCBI Taxonomy" id="2017148"/>
    <lineage>
        <taxon>Bacteria</taxon>
        <taxon>Candidatus Berkelbacteria</taxon>
    </lineage>
</organism>
<dbReference type="GO" id="GO:0009360">
    <property type="term" value="C:DNA polymerase III complex"/>
    <property type="evidence" value="ECO:0007669"/>
    <property type="project" value="TreeGrafter"/>
</dbReference>
<dbReference type="EC" id="2.7.7.7" evidence="1"/>
<dbReference type="Gene3D" id="3.40.50.300">
    <property type="entry name" value="P-loop containing nucleotide triphosphate hydrolases"/>
    <property type="match status" value="1"/>
</dbReference>
<dbReference type="InterPro" id="IPR048466">
    <property type="entry name" value="DNA_pol3_delta-like_C"/>
</dbReference>
<dbReference type="GO" id="GO:0003677">
    <property type="term" value="F:DNA binding"/>
    <property type="evidence" value="ECO:0007669"/>
    <property type="project" value="InterPro"/>
</dbReference>
<protein>
    <recommendedName>
        <fullName evidence="1">DNA-directed DNA polymerase</fullName>
        <ecNumber evidence="1">2.7.7.7</ecNumber>
    </recommendedName>
</protein>
<dbReference type="PANTHER" id="PTHR34388">
    <property type="entry name" value="DNA POLYMERASE III SUBUNIT DELTA"/>
    <property type="match status" value="1"/>
</dbReference>
<comment type="caution">
    <text evidence="9">The sequence shown here is derived from an EMBL/GenBank/DDBJ whole genome shotgun (WGS) entry which is preliminary data.</text>
</comment>
<evidence type="ECO:0000256" key="2">
    <source>
        <dbReference type="ARBA" id="ARBA00022679"/>
    </source>
</evidence>
<dbReference type="InterPro" id="IPR027417">
    <property type="entry name" value="P-loop_NTPase"/>
</dbReference>
<gene>
    <name evidence="9" type="ORF">CEN91_575</name>
</gene>
<dbReference type="AlphaFoldDB" id="A0A554LGX4"/>
<dbReference type="InterPro" id="IPR005790">
    <property type="entry name" value="DNA_polIII_delta"/>
</dbReference>
<evidence type="ECO:0000313" key="9">
    <source>
        <dbReference type="EMBL" id="TSC92065.1"/>
    </source>
</evidence>
<evidence type="ECO:0000256" key="1">
    <source>
        <dbReference type="ARBA" id="ARBA00012417"/>
    </source>
</evidence>
<dbReference type="Gene3D" id="1.20.272.10">
    <property type="match status" value="1"/>
</dbReference>